<feature type="domain" description="SD-repeat containing protein B" evidence="5">
    <location>
        <begin position="65"/>
        <end position="144"/>
    </location>
</feature>
<evidence type="ECO:0000256" key="3">
    <source>
        <dbReference type="ARBA" id="ARBA00022729"/>
    </source>
</evidence>
<keyword evidence="2" id="KW-0964">Secreted</keyword>
<keyword evidence="7" id="KW-1185">Reference proteome</keyword>
<feature type="compositionally biased region" description="Basic and acidic residues" evidence="4">
    <location>
        <begin position="203"/>
        <end position="220"/>
    </location>
</feature>
<dbReference type="InterPro" id="IPR013783">
    <property type="entry name" value="Ig-like_fold"/>
</dbReference>
<dbReference type="InterPro" id="IPR033764">
    <property type="entry name" value="Sdr_B"/>
</dbReference>
<dbReference type="Proteomes" id="UP000219452">
    <property type="component" value="Unassembled WGS sequence"/>
</dbReference>
<feature type="region of interest" description="Disordered" evidence="4">
    <location>
        <begin position="500"/>
        <end position="523"/>
    </location>
</feature>
<dbReference type="OrthoDB" id="254354at2"/>
<protein>
    <submittedName>
        <fullName evidence="6">SdrD B-like domain</fullName>
    </submittedName>
</protein>
<keyword evidence="3" id="KW-0732">Signal</keyword>
<evidence type="ECO:0000256" key="2">
    <source>
        <dbReference type="ARBA" id="ARBA00022525"/>
    </source>
</evidence>
<evidence type="ECO:0000259" key="5">
    <source>
        <dbReference type="Pfam" id="PF17210"/>
    </source>
</evidence>
<dbReference type="AlphaFoldDB" id="A0A286G599"/>
<proteinExistence type="predicted"/>
<gene>
    <name evidence="6" type="ORF">SAMN06269250_3503</name>
</gene>
<evidence type="ECO:0000256" key="4">
    <source>
        <dbReference type="SAM" id="MobiDB-lite"/>
    </source>
</evidence>
<feature type="compositionally biased region" description="Polar residues" evidence="4">
    <location>
        <begin position="508"/>
        <end position="519"/>
    </location>
</feature>
<dbReference type="SUPFAM" id="SSF117074">
    <property type="entry name" value="Hypothetical protein PA1324"/>
    <property type="match status" value="2"/>
</dbReference>
<dbReference type="Gene3D" id="2.60.40.10">
    <property type="entry name" value="Immunoglobulins"/>
    <property type="match status" value="2"/>
</dbReference>
<name>A0A286G599_9BACT</name>
<evidence type="ECO:0000256" key="1">
    <source>
        <dbReference type="ARBA" id="ARBA00004613"/>
    </source>
</evidence>
<dbReference type="SUPFAM" id="SSF63825">
    <property type="entry name" value="YWTD domain"/>
    <property type="match status" value="1"/>
</dbReference>
<feature type="domain" description="SD-repeat containing protein B" evidence="5">
    <location>
        <begin position="615"/>
        <end position="749"/>
    </location>
</feature>
<dbReference type="Pfam" id="PF17210">
    <property type="entry name" value="SdrD_B"/>
    <property type="match status" value="2"/>
</dbReference>
<evidence type="ECO:0000313" key="7">
    <source>
        <dbReference type="Proteomes" id="UP000219452"/>
    </source>
</evidence>
<accession>A0A286G599</accession>
<feature type="region of interest" description="Disordered" evidence="4">
    <location>
        <begin position="203"/>
        <end position="224"/>
    </location>
</feature>
<sequence length="1054" mass="108482">MKQLVHLSMARLLSKRSIQLLPRQSLRLRSAQQATNRNSSQPITLALLVLSLLLFSLSASAQTTITSVVYFDGNNDGAYTSSKEVGFGGVTVKAYDATNTVKSTATTNLTGGLGGYTLSGLTSGTTYRIEFTLPSGYNDGAKGSKSSTSIQFVKPGSTADLGVYVPGVCDPDKTVRVVAGCAAVNGSIVSVASWDYTADRKTTVEDEEVNPHADDIKDNTKSGIPMGMGARAKDKLMFFSTVSAPETTIYPPAPDGKSAIYVADYSGAGNTYKGFKLLTKLSSINVTNQFPIAGGGNNIGELGLGGLDLTEDGKTLYVVNMGKGTIVKVDISSVVYASIPAGGYPSLTTSEIAMPAGASCTGGRFRPSALEVYGGSLYLGGVCDAATSTNANVRLKILKMNLTTNAWTTILDYAMSGNKGGTLRETGWPNVKWSNSFTGDESSAGEIQPFVNDIAIDDYGSVIIGISNRKVFSTETKRDMGYMLRTFRKADGTMAMESAGKAGPLTSAAKTSPSKSPGLNDNDLPMLADGPGGDWFLEIGRTTSHPYLHTGGVYILPGTKELVAGFSDPLDGNGNAGARYIGYDDGVTTGGISLTDAKAFALTGAESVCEVSSLEIGNLVWKDLNSDGRQDPNEPGIAGVTVSLKSSTGTLITTAVTDANGNYIFSNATGTSTANFKYGVNLQPLTTYKVTVDNPTGQTPLKGLSLTTKDLTTNTEDLRDSDAGLVGSNAEIAVTTGAAGANNHSFDIGFNAATCLMDITVQRGNCDPATNKYSITGTVNFTTVSPGTMTISDGTKTTTVVVAAGATSANFTLTGLASDGATHTVIATLAGCATDNATYQAPPSCAQPGVCSITIDANPLDCDPSTNKYDVTGTLTLVNATAGGNATITDGTITTTVTIAPGATSVPFTLAGLTSNGAQHTISVDLPGCDTDNTTYNAPNSCTPPPPACTIGVSATRGECVQATNLYTVTGTITLSNAVAGTATITDGTIATTITIKATDTDVPFTLPGLTSDGTVHTLTVTLPGCGSDDAQYTAPVSCACPSPNCFPTTISKN</sequence>
<dbReference type="EMBL" id="OCNH01000002">
    <property type="protein sequence ID" value="SOD90678.1"/>
    <property type="molecule type" value="Genomic_DNA"/>
</dbReference>
<evidence type="ECO:0000313" key="6">
    <source>
        <dbReference type="EMBL" id="SOD90678.1"/>
    </source>
</evidence>
<comment type="subcellular location">
    <subcellularLocation>
        <location evidence="1">Secreted</location>
    </subcellularLocation>
</comment>
<reference evidence="7" key="1">
    <citation type="submission" date="2017-09" db="EMBL/GenBank/DDBJ databases">
        <authorList>
            <person name="Varghese N."/>
            <person name="Submissions S."/>
        </authorList>
    </citation>
    <scope>NUCLEOTIDE SEQUENCE [LARGE SCALE GENOMIC DNA]</scope>
    <source>
        <strain evidence="7">DSM 29961</strain>
    </source>
</reference>
<dbReference type="RefSeq" id="WP_097127022.1">
    <property type="nucleotide sequence ID" value="NZ_OCNH01000002.1"/>
</dbReference>
<organism evidence="6 7">
    <name type="scientific">Spirosoma fluviale</name>
    <dbReference type="NCBI Taxonomy" id="1597977"/>
    <lineage>
        <taxon>Bacteria</taxon>
        <taxon>Pseudomonadati</taxon>
        <taxon>Bacteroidota</taxon>
        <taxon>Cytophagia</taxon>
        <taxon>Cytophagales</taxon>
        <taxon>Cytophagaceae</taxon>
        <taxon>Spirosoma</taxon>
    </lineage>
</organism>
<dbReference type="GO" id="GO:0005576">
    <property type="term" value="C:extracellular region"/>
    <property type="evidence" value="ECO:0007669"/>
    <property type="project" value="UniProtKB-SubCell"/>
</dbReference>